<dbReference type="EMBL" id="MU853350">
    <property type="protein sequence ID" value="KAK4110546.1"/>
    <property type="molecule type" value="Genomic_DNA"/>
</dbReference>
<keyword evidence="4" id="KW-0963">Cytoplasm</keyword>
<dbReference type="InterPro" id="IPR002075">
    <property type="entry name" value="NTF2_dom"/>
</dbReference>
<comment type="caution">
    <text evidence="14">The sequence shown here is derived from an EMBL/GenBank/DDBJ whole genome shotgun (WGS) entry which is preliminary data.</text>
</comment>
<feature type="domain" description="TAP-C" evidence="13">
    <location>
        <begin position="577"/>
        <end position="631"/>
    </location>
</feature>
<comment type="similarity">
    <text evidence="2">Belongs to the NXF family.</text>
</comment>
<keyword evidence="8" id="KW-0539">Nucleus</keyword>
<keyword evidence="3" id="KW-0813">Transport</keyword>
<evidence type="ECO:0000256" key="6">
    <source>
        <dbReference type="ARBA" id="ARBA00022737"/>
    </source>
</evidence>
<evidence type="ECO:0000256" key="4">
    <source>
        <dbReference type="ARBA" id="ARBA00022490"/>
    </source>
</evidence>
<dbReference type="InterPro" id="IPR030217">
    <property type="entry name" value="NXF_fam"/>
</dbReference>
<dbReference type="GO" id="GO:0042272">
    <property type="term" value="C:nuclear RNA export factor complex"/>
    <property type="evidence" value="ECO:0007669"/>
    <property type="project" value="UniProtKB-ARBA"/>
</dbReference>
<dbReference type="PROSITE" id="PS51281">
    <property type="entry name" value="TAP_C"/>
    <property type="match status" value="1"/>
</dbReference>
<dbReference type="Gene3D" id="3.10.450.50">
    <property type="match status" value="1"/>
</dbReference>
<protein>
    <recommendedName>
        <fullName evidence="10">mRNA export factor MEX67</fullName>
    </recommendedName>
</protein>
<dbReference type="GeneID" id="89942086"/>
<dbReference type="InterPro" id="IPR018222">
    <property type="entry name" value="Nuclear_transport_factor_2_euk"/>
</dbReference>
<dbReference type="PROSITE" id="PS50177">
    <property type="entry name" value="NTF2_DOMAIN"/>
    <property type="match status" value="1"/>
</dbReference>
<dbReference type="Gene3D" id="1.10.8.10">
    <property type="entry name" value="DNA helicase RuvA subunit, C-terminal domain"/>
    <property type="match status" value="1"/>
</dbReference>
<evidence type="ECO:0000256" key="2">
    <source>
        <dbReference type="ARBA" id="ARBA00009285"/>
    </source>
</evidence>
<evidence type="ECO:0000256" key="7">
    <source>
        <dbReference type="ARBA" id="ARBA00022816"/>
    </source>
</evidence>
<comment type="subcellular location">
    <subcellularLocation>
        <location evidence="1">Nucleus</location>
    </subcellularLocation>
</comment>
<evidence type="ECO:0000256" key="10">
    <source>
        <dbReference type="ARBA" id="ARBA00069694"/>
    </source>
</evidence>
<reference evidence="14" key="2">
    <citation type="submission" date="2023-05" db="EMBL/GenBank/DDBJ databases">
        <authorList>
            <consortium name="Lawrence Berkeley National Laboratory"/>
            <person name="Steindorff A."/>
            <person name="Hensen N."/>
            <person name="Bonometti L."/>
            <person name="Westerberg I."/>
            <person name="Brannstrom I.O."/>
            <person name="Guillou S."/>
            <person name="Cros-Aarteil S."/>
            <person name="Calhoun S."/>
            <person name="Haridas S."/>
            <person name="Kuo A."/>
            <person name="Mondo S."/>
            <person name="Pangilinan J."/>
            <person name="Riley R."/>
            <person name="Labutti K."/>
            <person name="Andreopoulos B."/>
            <person name="Lipzen A."/>
            <person name="Chen C."/>
            <person name="Yanf M."/>
            <person name="Daum C."/>
            <person name="Ng V."/>
            <person name="Clum A."/>
            <person name="Ohm R."/>
            <person name="Martin F."/>
            <person name="Silar P."/>
            <person name="Natvig D."/>
            <person name="Lalanne C."/>
            <person name="Gautier V."/>
            <person name="Ament-Velasquez S.L."/>
            <person name="Kruys A."/>
            <person name="Hutchinson M.I."/>
            <person name="Powell A.J."/>
            <person name="Barry K."/>
            <person name="Miller A.N."/>
            <person name="Grigoriev I.V."/>
            <person name="Debuchy R."/>
            <person name="Gladieux P."/>
            <person name="Thoren M.H."/>
            <person name="Johannesson H."/>
        </authorList>
    </citation>
    <scope>NUCLEOTIDE SEQUENCE</scope>
    <source>
        <strain evidence="14">CBS 508.74</strain>
    </source>
</reference>
<evidence type="ECO:0000256" key="11">
    <source>
        <dbReference type="SAM" id="MobiDB-lite"/>
    </source>
</evidence>
<dbReference type="SMART" id="SM00804">
    <property type="entry name" value="TAP_C"/>
    <property type="match status" value="1"/>
</dbReference>
<dbReference type="FunFam" id="3.80.10.10:FF:000296">
    <property type="entry name" value="mRNA export factor MEX67"/>
    <property type="match status" value="1"/>
</dbReference>
<evidence type="ECO:0000313" key="15">
    <source>
        <dbReference type="Proteomes" id="UP001302812"/>
    </source>
</evidence>
<dbReference type="Pfam" id="PF14580">
    <property type="entry name" value="LRR_9"/>
    <property type="match status" value="1"/>
</dbReference>
<feature type="domain" description="NTF2" evidence="12">
    <location>
        <begin position="378"/>
        <end position="545"/>
    </location>
</feature>
<evidence type="ECO:0000256" key="3">
    <source>
        <dbReference type="ARBA" id="ARBA00022448"/>
    </source>
</evidence>
<dbReference type="InterPro" id="IPR009060">
    <property type="entry name" value="UBA-like_sf"/>
</dbReference>
<dbReference type="PANTHER" id="PTHR10662">
    <property type="entry name" value="NUCLEAR RNA EXPORT FACTOR"/>
    <property type="match status" value="1"/>
</dbReference>
<keyword evidence="5" id="KW-0433">Leucine-rich repeat</keyword>
<evidence type="ECO:0000256" key="5">
    <source>
        <dbReference type="ARBA" id="ARBA00022614"/>
    </source>
</evidence>
<organism evidence="14 15">
    <name type="scientific">Canariomyces notabilis</name>
    <dbReference type="NCBI Taxonomy" id="2074819"/>
    <lineage>
        <taxon>Eukaryota</taxon>
        <taxon>Fungi</taxon>
        <taxon>Dikarya</taxon>
        <taxon>Ascomycota</taxon>
        <taxon>Pezizomycotina</taxon>
        <taxon>Sordariomycetes</taxon>
        <taxon>Sordariomycetidae</taxon>
        <taxon>Sordariales</taxon>
        <taxon>Chaetomiaceae</taxon>
        <taxon>Canariomyces</taxon>
    </lineage>
</organism>
<dbReference type="CDD" id="cd14342">
    <property type="entry name" value="UBA_TAP-C"/>
    <property type="match status" value="1"/>
</dbReference>
<gene>
    <name evidence="14" type="ORF">N656DRAFT_800058</name>
</gene>
<feature type="region of interest" description="Disordered" evidence="11">
    <location>
        <begin position="1"/>
        <end position="72"/>
    </location>
</feature>
<comment type="function">
    <text evidence="9">Involved in the export of mRNA from the nucleus to the cytoplasm.</text>
</comment>
<dbReference type="FunFam" id="1.10.8.10:FF:000018">
    <property type="entry name" value="Nuclear RNA export factor 1"/>
    <property type="match status" value="1"/>
</dbReference>
<dbReference type="SUPFAM" id="SSF46934">
    <property type="entry name" value="UBA-like"/>
    <property type="match status" value="1"/>
</dbReference>
<evidence type="ECO:0000256" key="8">
    <source>
        <dbReference type="ARBA" id="ARBA00023242"/>
    </source>
</evidence>
<dbReference type="Proteomes" id="UP001302812">
    <property type="component" value="Unassembled WGS sequence"/>
</dbReference>
<dbReference type="InterPro" id="IPR001611">
    <property type="entry name" value="Leu-rich_rpt"/>
</dbReference>
<evidence type="ECO:0000259" key="13">
    <source>
        <dbReference type="PROSITE" id="PS51281"/>
    </source>
</evidence>
<dbReference type="SUPFAM" id="SSF52058">
    <property type="entry name" value="L domain-like"/>
    <property type="match status" value="1"/>
</dbReference>
<keyword evidence="15" id="KW-1185">Reference proteome</keyword>
<proteinExistence type="inferred from homology"/>
<evidence type="ECO:0000256" key="9">
    <source>
        <dbReference type="ARBA" id="ARBA00055253"/>
    </source>
</evidence>
<evidence type="ECO:0000256" key="1">
    <source>
        <dbReference type="ARBA" id="ARBA00004123"/>
    </source>
</evidence>
<reference evidence="14" key="1">
    <citation type="journal article" date="2023" name="Mol. Phylogenet. Evol.">
        <title>Genome-scale phylogeny and comparative genomics of the fungal order Sordariales.</title>
        <authorList>
            <person name="Hensen N."/>
            <person name="Bonometti L."/>
            <person name="Westerberg I."/>
            <person name="Brannstrom I.O."/>
            <person name="Guillou S."/>
            <person name="Cros-Aarteil S."/>
            <person name="Calhoun S."/>
            <person name="Haridas S."/>
            <person name="Kuo A."/>
            <person name="Mondo S."/>
            <person name="Pangilinan J."/>
            <person name="Riley R."/>
            <person name="LaButti K."/>
            <person name="Andreopoulos B."/>
            <person name="Lipzen A."/>
            <person name="Chen C."/>
            <person name="Yan M."/>
            <person name="Daum C."/>
            <person name="Ng V."/>
            <person name="Clum A."/>
            <person name="Steindorff A."/>
            <person name="Ohm R.A."/>
            <person name="Martin F."/>
            <person name="Silar P."/>
            <person name="Natvig D.O."/>
            <person name="Lalanne C."/>
            <person name="Gautier V."/>
            <person name="Ament-Velasquez S.L."/>
            <person name="Kruys A."/>
            <person name="Hutchinson M.I."/>
            <person name="Powell A.J."/>
            <person name="Barry K."/>
            <person name="Miller A.N."/>
            <person name="Grigoriev I.V."/>
            <person name="Debuchy R."/>
            <person name="Gladieux P."/>
            <person name="Hiltunen Thoren M."/>
            <person name="Johannesson H."/>
        </authorList>
    </citation>
    <scope>NUCLEOTIDE SEQUENCE</scope>
    <source>
        <strain evidence="14">CBS 508.74</strain>
    </source>
</reference>
<dbReference type="Pfam" id="PF22602">
    <property type="entry name" value="NXF_NTF2"/>
    <property type="match status" value="1"/>
</dbReference>
<keyword evidence="7" id="KW-0509">mRNA transport</keyword>
<dbReference type="SUPFAM" id="SSF54427">
    <property type="entry name" value="NTF2-like"/>
    <property type="match status" value="1"/>
</dbReference>
<dbReference type="GO" id="GO:0003723">
    <property type="term" value="F:RNA binding"/>
    <property type="evidence" value="ECO:0007669"/>
    <property type="project" value="TreeGrafter"/>
</dbReference>
<dbReference type="PANTHER" id="PTHR10662:SF22">
    <property type="entry name" value="NUCLEAR RNA EXPORT FACTOR 1"/>
    <property type="match status" value="1"/>
</dbReference>
<sequence length="633" mass="69024">MAPRAGRRGAGTQRGGPGKPRGGGITKQRGTPRVDKDGDVAMDVPVNAPTGPSGGRGRGRGRGRDGSSQPSTRLAQNIQSYLGSDGSKPQFNKTTLKIFGLKNSKAASNADGGVRSLLEFLERKASREKTITLGKGTLVGDCVWVKASKADAPNLIRLSGYTFAGAELTIEETQEPIPSTDGKAPRAATSETKQKLTAVLAARYNAEQKLLDLSSLGTDETLKSLGTFESQALAEKSFKALVHLAGSEYKDPEERRVAIQAVSLARNDIRDVEEVYALAKSLRHLRRLDLSGNNLENLAKLSKWRDEFRYLEELHLAGNPVANQPNYAAEMVNWFPCLQILDGQQVRTPEQAAEALKAMSPSPVPQFPSNVRDGDNGVAGIFLRTFFPLFDNDRSALAAQFYDEDSWFSLAIIASSGRDLPWQKYQKFSRNVQKLGSRNPASLQRLFTGGNLIADLWKSLPNTQHPSVDQPEQWLIDCHTFPHLADPNSLGTAVGLIINVNGQFEEADPADGLRGIRTFSRTFILGPSKIGAPHPYRVISDELTLHKWTPQPVQAVQPIQPVQPVQPVQPNALPSDALKAQLIMELSKRTGMNAQYSEMCLTGAANWNFDMALRSFEEQRANLPPAAFISPAA</sequence>
<keyword evidence="6" id="KW-0677">Repeat</keyword>
<dbReference type="InterPro" id="IPR005637">
    <property type="entry name" value="TAP_C_dom"/>
</dbReference>
<dbReference type="RefSeq" id="XP_064668116.1">
    <property type="nucleotide sequence ID" value="XM_064817961.1"/>
</dbReference>
<dbReference type="AlphaFoldDB" id="A0AAN6TAM6"/>
<evidence type="ECO:0000259" key="12">
    <source>
        <dbReference type="PROSITE" id="PS50177"/>
    </source>
</evidence>
<evidence type="ECO:0000313" key="14">
    <source>
        <dbReference type="EMBL" id="KAK4110546.1"/>
    </source>
</evidence>
<dbReference type="InterPro" id="IPR032675">
    <property type="entry name" value="LRR_dom_sf"/>
</dbReference>
<accession>A0AAN6TAM6</accession>
<dbReference type="Gene3D" id="3.80.10.10">
    <property type="entry name" value="Ribonuclease Inhibitor"/>
    <property type="match status" value="1"/>
</dbReference>
<dbReference type="Pfam" id="PF03943">
    <property type="entry name" value="TAP_C"/>
    <property type="match status" value="1"/>
</dbReference>
<dbReference type="PROSITE" id="PS51450">
    <property type="entry name" value="LRR"/>
    <property type="match status" value="1"/>
</dbReference>
<feature type="compositionally biased region" description="Gly residues" evidence="11">
    <location>
        <begin position="8"/>
        <end position="25"/>
    </location>
</feature>
<name>A0AAN6TAM6_9PEZI</name>
<dbReference type="InterPro" id="IPR032710">
    <property type="entry name" value="NTF2-like_dom_sf"/>
</dbReference>
<dbReference type="GO" id="GO:0016973">
    <property type="term" value="P:poly(A)+ mRNA export from nucleus"/>
    <property type="evidence" value="ECO:0007669"/>
    <property type="project" value="TreeGrafter"/>
</dbReference>